<evidence type="ECO:0000259" key="10">
    <source>
        <dbReference type="PROSITE" id="PS51194"/>
    </source>
</evidence>
<dbReference type="SUPFAM" id="SSF52540">
    <property type="entry name" value="P-loop containing nucleoside triphosphate hydrolases"/>
    <property type="match status" value="1"/>
</dbReference>
<evidence type="ECO:0000259" key="11">
    <source>
        <dbReference type="PROSITE" id="PS51195"/>
    </source>
</evidence>
<evidence type="ECO:0000256" key="4">
    <source>
        <dbReference type="ARBA" id="ARBA00022840"/>
    </source>
</evidence>
<evidence type="ECO:0000256" key="3">
    <source>
        <dbReference type="ARBA" id="ARBA00022806"/>
    </source>
</evidence>
<keyword evidence="3 6" id="KW-0347">Helicase</keyword>
<reference evidence="12" key="1">
    <citation type="journal article" date="2017" name="Nature">
        <title>The genome of Chenopodium quinoa.</title>
        <authorList>
            <person name="Jarvis D.E."/>
            <person name="Ho Y.S."/>
            <person name="Lightfoot D.J."/>
            <person name="Schmoeckel S.M."/>
            <person name="Li B."/>
            <person name="Borm T.J.A."/>
            <person name="Ohyanagi H."/>
            <person name="Mineta K."/>
            <person name="Michell C.T."/>
            <person name="Saber N."/>
            <person name="Kharbatia N.M."/>
            <person name="Rupper R.R."/>
            <person name="Sharp A.R."/>
            <person name="Dally N."/>
            <person name="Boughton B.A."/>
            <person name="Woo Y.H."/>
            <person name="Gao G."/>
            <person name="Schijlen E.G.W.M."/>
            <person name="Guo X."/>
            <person name="Momin A.A."/>
            <person name="Negrao S."/>
            <person name="Al-Babili S."/>
            <person name="Gehring C."/>
            <person name="Roessner U."/>
            <person name="Jung C."/>
            <person name="Murphy K."/>
            <person name="Arold S.T."/>
            <person name="Gojobori T."/>
            <person name="van der Linden C.G."/>
            <person name="van Loo E.N."/>
            <person name="Jellen E.N."/>
            <person name="Maughan P.J."/>
            <person name="Tester M."/>
        </authorList>
    </citation>
    <scope>NUCLEOTIDE SEQUENCE [LARGE SCALE GENOMIC DNA]</scope>
    <source>
        <strain evidence="12">cv. PI 614886</strain>
    </source>
</reference>
<dbReference type="GO" id="GO:0003676">
    <property type="term" value="F:nucleic acid binding"/>
    <property type="evidence" value="ECO:0007669"/>
    <property type="project" value="InterPro"/>
</dbReference>
<dbReference type="AlphaFoldDB" id="A0A803N6Y0"/>
<dbReference type="GO" id="GO:0003724">
    <property type="term" value="F:RNA helicase activity"/>
    <property type="evidence" value="ECO:0007669"/>
    <property type="project" value="InterPro"/>
</dbReference>
<dbReference type="InterPro" id="IPR050079">
    <property type="entry name" value="DEAD_box_RNA_helicase"/>
</dbReference>
<evidence type="ECO:0000256" key="8">
    <source>
        <dbReference type="SAM" id="MobiDB-lite"/>
    </source>
</evidence>
<dbReference type="PANTHER" id="PTHR47959">
    <property type="entry name" value="ATP-DEPENDENT RNA HELICASE RHLE-RELATED"/>
    <property type="match status" value="1"/>
</dbReference>
<dbReference type="GO" id="GO:0005829">
    <property type="term" value="C:cytosol"/>
    <property type="evidence" value="ECO:0007669"/>
    <property type="project" value="TreeGrafter"/>
</dbReference>
<protein>
    <submittedName>
        <fullName evidence="12">Uncharacterized protein</fullName>
    </submittedName>
</protein>
<dbReference type="InterPro" id="IPR014001">
    <property type="entry name" value="Helicase_ATP-bd"/>
</dbReference>
<sequence>MGSGFVFEPPSDEELEDDIHSGDDNASESAWDFAAYSEAVAEEHARRHTTSVDQKIHKLRQQRAVSLPNPNDSDSDSESNKQEDYKAEKGDDDENDVVESDKPFFAAAEGVSYQAKSFLELNLSRPLLRACEALGYSKPTPIQAACIPLAMAGRDICASAITGSGKTAAFSLPTLERLLYRPKRVPAIRVLILTPTRELAVQVHSMIEKLAQFTDIRCCLIVGGLSNKVQEAALRSMPDVVVATPGRMIDHLRNSMSVDLDDLAVLILDEADRLLELGFNAEIQELVRMCSKRRQTMLFSATMTEEVAELVKLSLKKPLRLSADPSAQRPAALTEEVVRIRRIREAHYEAVLLALCSKTFTSKVIIFSGTKLAAHRLKILFGLAGLKAAEFHSHLTQAQRLDSLELFRKQEVDFLIATDVAARGLDIAGIRTVINYACPRDLTTYVHRVGRTARAGREGYAVTFVTDNDRSLLKAIAKKAGSRLKSRIVAEDSINKWAQTIEQMEDQVATILQEEKEEMALRKAEMEAAKAENMIEHREEIFFRSKKT</sequence>
<dbReference type="GO" id="GO:0016787">
    <property type="term" value="F:hydrolase activity"/>
    <property type="evidence" value="ECO:0007669"/>
    <property type="project" value="UniProtKB-KW"/>
</dbReference>
<evidence type="ECO:0000256" key="1">
    <source>
        <dbReference type="ARBA" id="ARBA00022741"/>
    </source>
</evidence>
<evidence type="ECO:0000256" key="2">
    <source>
        <dbReference type="ARBA" id="ARBA00022801"/>
    </source>
</evidence>
<feature type="compositionally biased region" description="Basic and acidic residues" evidence="8">
    <location>
        <begin position="78"/>
        <end position="89"/>
    </location>
</feature>
<dbReference type="Proteomes" id="UP000596660">
    <property type="component" value="Unplaced"/>
</dbReference>
<evidence type="ECO:0000256" key="7">
    <source>
        <dbReference type="SAM" id="Coils"/>
    </source>
</evidence>
<accession>A0A803N6Y0</accession>
<dbReference type="CDD" id="cd17947">
    <property type="entry name" value="DEADc_DDX27"/>
    <property type="match status" value="1"/>
</dbReference>
<dbReference type="SMART" id="SM00490">
    <property type="entry name" value="HELICc"/>
    <property type="match status" value="1"/>
</dbReference>
<feature type="domain" description="DEAD-box RNA helicase Q" evidence="11">
    <location>
        <begin position="116"/>
        <end position="144"/>
    </location>
</feature>
<dbReference type="OMA" id="KYANCTA"/>
<dbReference type="SMART" id="SM00487">
    <property type="entry name" value="DEXDc"/>
    <property type="match status" value="1"/>
</dbReference>
<dbReference type="PROSITE" id="PS51194">
    <property type="entry name" value="HELICASE_CTER"/>
    <property type="match status" value="1"/>
</dbReference>
<evidence type="ECO:0000313" key="13">
    <source>
        <dbReference type="Proteomes" id="UP000596660"/>
    </source>
</evidence>
<feature type="region of interest" description="Disordered" evidence="8">
    <location>
        <begin position="42"/>
        <end position="97"/>
    </location>
</feature>
<dbReference type="InterPro" id="IPR027417">
    <property type="entry name" value="P-loop_NTPase"/>
</dbReference>
<keyword evidence="7" id="KW-0175">Coiled coil</keyword>
<keyword evidence="4 6" id="KW-0067">ATP-binding</keyword>
<evidence type="ECO:0000259" key="9">
    <source>
        <dbReference type="PROSITE" id="PS51192"/>
    </source>
</evidence>
<dbReference type="Gene3D" id="3.40.50.300">
    <property type="entry name" value="P-loop containing nucleotide triphosphate hydrolases"/>
    <property type="match status" value="2"/>
</dbReference>
<dbReference type="InterPro" id="IPR000629">
    <property type="entry name" value="RNA-helicase_DEAD-box_CS"/>
</dbReference>
<feature type="short sequence motif" description="Q motif" evidence="5">
    <location>
        <begin position="116"/>
        <end position="144"/>
    </location>
</feature>
<dbReference type="Pfam" id="PF00271">
    <property type="entry name" value="Helicase_C"/>
    <property type="match status" value="1"/>
</dbReference>
<evidence type="ECO:0000256" key="5">
    <source>
        <dbReference type="PROSITE-ProRule" id="PRU00552"/>
    </source>
</evidence>
<name>A0A803N6Y0_CHEQI</name>
<feature type="domain" description="Helicase ATP-binding" evidence="9">
    <location>
        <begin position="147"/>
        <end position="321"/>
    </location>
</feature>
<evidence type="ECO:0000256" key="6">
    <source>
        <dbReference type="RuleBase" id="RU000492"/>
    </source>
</evidence>
<organism evidence="12 13">
    <name type="scientific">Chenopodium quinoa</name>
    <name type="common">Quinoa</name>
    <dbReference type="NCBI Taxonomy" id="63459"/>
    <lineage>
        <taxon>Eukaryota</taxon>
        <taxon>Viridiplantae</taxon>
        <taxon>Streptophyta</taxon>
        <taxon>Embryophyta</taxon>
        <taxon>Tracheophyta</taxon>
        <taxon>Spermatophyta</taxon>
        <taxon>Magnoliopsida</taxon>
        <taxon>eudicotyledons</taxon>
        <taxon>Gunneridae</taxon>
        <taxon>Pentapetalae</taxon>
        <taxon>Caryophyllales</taxon>
        <taxon>Chenopodiaceae</taxon>
        <taxon>Chenopodioideae</taxon>
        <taxon>Atripliceae</taxon>
        <taxon>Chenopodium</taxon>
    </lineage>
</organism>
<dbReference type="PROSITE" id="PS00039">
    <property type="entry name" value="DEAD_ATP_HELICASE"/>
    <property type="match status" value="1"/>
</dbReference>
<dbReference type="CDD" id="cd18787">
    <property type="entry name" value="SF2_C_DEAD"/>
    <property type="match status" value="1"/>
</dbReference>
<comment type="similarity">
    <text evidence="6">Belongs to the DEAD box helicase family.</text>
</comment>
<feature type="region of interest" description="Disordered" evidence="8">
    <location>
        <begin position="1"/>
        <end position="30"/>
    </location>
</feature>
<dbReference type="InterPro" id="IPR001650">
    <property type="entry name" value="Helicase_C-like"/>
</dbReference>
<dbReference type="InterPro" id="IPR011545">
    <property type="entry name" value="DEAD/DEAH_box_helicase_dom"/>
</dbReference>
<dbReference type="EnsemblPlants" id="AUR62041488-RA">
    <property type="protein sequence ID" value="AUR62041488-RA:cds"/>
    <property type="gene ID" value="AUR62041488"/>
</dbReference>
<keyword evidence="1 6" id="KW-0547">Nucleotide-binding</keyword>
<evidence type="ECO:0000313" key="12">
    <source>
        <dbReference type="EnsemblPlants" id="AUR62041488-RA:cds"/>
    </source>
</evidence>
<reference evidence="12" key="2">
    <citation type="submission" date="2021-03" db="UniProtKB">
        <authorList>
            <consortium name="EnsemblPlants"/>
        </authorList>
    </citation>
    <scope>IDENTIFICATION</scope>
</reference>
<proteinExistence type="inferred from homology"/>
<dbReference type="GO" id="GO:0005524">
    <property type="term" value="F:ATP binding"/>
    <property type="evidence" value="ECO:0007669"/>
    <property type="project" value="UniProtKB-KW"/>
</dbReference>
<dbReference type="PANTHER" id="PTHR47959:SF14">
    <property type="entry name" value="DEAD-BOX ATP-DEPENDENT RNA HELICASE 28"/>
    <property type="match status" value="1"/>
</dbReference>
<dbReference type="Pfam" id="PF00270">
    <property type="entry name" value="DEAD"/>
    <property type="match status" value="1"/>
</dbReference>
<feature type="domain" description="Helicase C-terminal" evidence="10">
    <location>
        <begin position="351"/>
        <end position="502"/>
    </location>
</feature>
<keyword evidence="2 6" id="KW-0378">Hydrolase</keyword>
<feature type="coiled-coil region" evidence="7">
    <location>
        <begin position="494"/>
        <end position="541"/>
    </location>
</feature>
<dbReference type="Gramene" id="AUR62041488-RA">
    <property type="protein sequence ID" value="AUR62041488-RA:cds"/>
    <property type="gene ID" value="AUR62041488"/>
</dbReference>
<dbReference type="InterPro" id="IPR014014">
    <property type="entry name" value="RNA_helicase_DEAD_Q_motif"/>
</dbReference>
<keyword evidence="13" id="KW-1185">Reference proteome</keyword>
<dbReference type="PROSITE" id="PS51195">
    <property type="entry name" value="Q_MOTIF"/>
    <property type="match status" value="1"/>
</dbReference>
<dbReference type="PROSITE" id="PS51192">
    <property type="entry name" value="HELICASE_ATP_BIND_1"/>
    <property type="match status" value="1"/>
</dbReference>